<dbReference type="InterPro" id="IPR012677">
    <property type="entry name" value="Nucleotide-bd_a/b_plait_sf"/>
</dbReference>
<feature type="compositionally biased region" description="Polar residues" evidence="2">
    <location>
        <begin position="227"/>
        <end position="250"/>
    </location>
</feature>
<organism evidence="4 7">
    <name type="scientific">Puccinia coronata f. sp. avenae</name>
    <dbReference type="NCBI Taxonomy" id="200324"/>
    <lineage>
        <taxon>Eukaryota</taxon>
        <taxon>Fungi</taxon>
        <taxon>Dikarya</taxon>
        <taxon>Basidiomycota</taxon>
        <taxon>Pucciniomycotina</taxon>
        <taxon>Pucciniomycetes</taxon>
        <taxon>Pucciniales</taxon>
        <taxon>Pucciniaceae</taxon>
        <taxon>Puccinia</taxon>
    </lineage>
</organism>
<feature type="region of interest" description="Disordered" evidence="2">
    <location>
        <begin position="100"/>
        <end position="157"/>
    </location>
</feature>
<name>A0A2N5SRK6_9BASI</name>
<comment type="caution">
    <text evidence="4">The sequence shown here is derived from an EMBL/GenBank/DDBJ whole genome shotgun (WGS) entry which is preliminary data.</text>
</comment>
<feature type="compositionally biased region" description="Polar residues" evidence="2">
    <location>
        <begin position="100"/>
        <end position="109"/>
    </location>
</feature>
<dbReference type="Proteomes" id="UP000235392">
    <property type="component" value="Unassembled WGS sequence"/>
</dbReference>
<dbReference type="Pfam" id="PF00076">
    <property type="entry name" value="RRM_1"/>
    <property type="match status" value="1"/>
</dbReference>
<keyword evidence="7" id="KW-1185">Reference proteome</keyword>
<evidence type="ECO:0000313" key="8">
    <source>
        <dbReference type="Proteomes" id="UP000235392"/>
    </source>
</evidence>
<dbReference type="EMBL" id="PGCI01000080">
    <property type="protein sequence ID" value="PLW42305.1"/>
    <property type="molecule type" value="Genomic_DNA"/>
</dbReference>
<dbReference type="AlphaFoldDB" id="A0A2N5SRK6"/>
<dbReference type="Proteomes" id="UP000235388">
    <property type="component" value="Unassembled WGS sequence"/>
</dbReference>
<dbReference type="PROSITE" id="PS50102">
    <property type="entry name" value="RRM"/>
    <property type="match status" value="1"/>
</dbReference>
<proteinExistence type="predicted"/>
<reference evidence="7 8" key="1">
    <citation type="submission" date="2017-11" db="EMBL/GenBank/DDBJ databases">
        <title>De novo assembly and phasing of dikaryotic genomes from two isolates of Puccinia coronata f. sp. avenae, the causal agent of oat crown rust.</title>
        <authorList>
            <person name="Miller M.E."/>
            <person name="Zhang Y."/>
            <person name="Omidvar V."/>
            <person name="Sperschneider J."/>
            <person name="Schwessinger B."/>
            <person name="Raley C."/>
            <person name="Palmer J.M."/>
            <person name="Garnica D."/>
            <person name="Upadhyaya N."/>
            <person name="Rathjen J."/>
            <person name="Taylor J.M."/>
            <person name="Park R.F."/>
            <person name="Dodds P.N."/>
            <person name="Hirsch C.D."/>
            <person name="Kianian S.F."/>
            <person name="Figueroa M."/>
        </authorList>
    </citation>
    <scope>NUCLEOTIDE SEQUENCE [LARGE SCALE GENOMIC DNA]</scope>
    <source>
        <strain evidence="4">12NC29</strain>
        <strain evidence="5">12SD80</strain>
    </source>
</reference>
<dbReference type="InterPro" id="IPR000504">
    <property type="entry name" value="RRM_dom"/>
</dbReference>
<dbReference type="OrthoDB" id="6730379at2759"/>
<evidence type="ECO:0000256" key="1">
    <source>
        <dbReference type="PROSITE-ProRule" id="PRU00176"/>
    </source>
</evidence>
<dbReference type="InterPro" id="IPR050441">
    <property type="entry name" value="RBM"/>
</dbReference>
<feature type="compositionally biased region" description="Low complexity" evidence="2">
    <location>
        <begin position="110"/>
        <end position="135"/>
    </location>
</feature>
<dbReference type="InterPro" id="IPR035979">
    <property type="entry name" value="RBD_domain_sf"/>
</dbReference>
<gene>
    <name evidence="6" type="ORF">PCANC_02838</name>
    <name evidence="4" type="ORF">PCANC_14263</name>
    <name evidence="5" type="ORF">PCASD_07735</name>
</gene>
<protein>
    <recommendedName>
        <fullName evidence="3">RRM domain-containing protein</fullName>
    </recommendedName>
</protein>
<evidence type="ECO:0000313" key="5">
    <source>
        <dbReference type="EMBL" id="PLW42305.1"/>
    </source>
</evidence>
<keyword evidence="1" id="KW-0694">RNA-binding</keyword>
<sequence length="343" mass="37148">MLPAQIPASGNNATSTSDSRLYVGNLSPAVDEFALVALFSKFGKISKLDFLFHKSGVLRGKPRGYAFIEMNRRDEALKAMIELNNKPVRGKRILVTQANESQYQEHQAANQSKTNHSHQNNSNHQGRPGQRGRPAGPDPMRPTTLSILKSQQQPKGVNNKIAALEAKLASMQQTGNSSKTPSSSDSPLLSSTSSFLSSKPSFLPENPNTLHPGAHNQVLSSRRPDKPSTSTKKSCKNSATSYNHSKNSPSLDAIGLTLKEQLKRNRESKSIISRSSKLARTADYQMHDAALPRSNSNDPKHSRSGSTNSINHVQLSSGIANSSGCLDVSLPVTQKPCEVISDT</sequence>
<dbReference type="STRING" id="200324.A0A2N5SRK6"/>
<evidence type="ECO:0000313" key="7">
    <source>
        <dbReference type="Proteomes" id="UP000235388"/>
    </source>
</evidence>
<accession>A0A2N5SRK6</accession>
<dbReference type="GO" id="GO:0003723">
    <property type="term" value="F:RNA binding"/>
    <property type="evidence" value="ECO:0007669"/>
    <property type="project" value="UniProtKB-UniRule"/>
</dbReference>
<dbReference type="FunFam" id="3.30.70.330:FF:001020">
    <property type="entry name" value="Unplaced genomic scaffold supercont1.57, whole genome shotgun sequence"/>
    <property type="match status" value="1"/>
</dbReference>
<evidence type="ECO:0000256" key="2">
    <source>
        <dbReference type="SAM" id="MobiDB-lite"/>
    </source>
</evidence>
<evidence type="ECO:0000259" key="3">
    <source>
        <dbReference type="PROSITE" id="PS50102"/>
    </source>
</evidence>
<dbReference type="Gene3D" id="3.30.70.330">
    <property type="match status" value="1"/>
</dbReference>
<dbReference type="SMART" id="SM00360">
    <property type="entry name" value="RRM"/>
    <property type="match status" value="1"/>
</dbReference>
<feature type="compositionally biased region" description="Polar residues" evidence="2">
    <location>
        <begin position="143"/>
        <end position="156"/>
    </location>
</feature>
<feature type="region of interest" description="Disordered" evidence="2">
    <location>
        <begin position="289"/>
        <end position="310"/>
    </location>
</feature>
<feature type="compositionally biased region" description="Low complexity" evidence="2">
    <location>
        <begin position="177"/>
        <end position="204"/>
    </location>
</feature>
<dbReference type="EMBL" id="PGCJ01000015">
    <property type="protein sequence ID" value="PLW56957.1"/>
    <property type="molecule type" value="Genomic_DNA"/>
</dbReference>
<dbReference type="EMBL" id="PGCJ01000884">
    <property type="protein sequence ID" value="PLW15879.1"/>
    <property type="molecule type" value="Genomic_DNA"/>
</dbReference>
<dbReference type="PANTHER" id="PTHR48034">
    <property type="entry name" value="TRANSFORMER-2 SEX-DETERMINING PROTEIN-RELATED"/>
    <property type="match status" value="1"/>
</dbReference>
<feature type="region of interest" description="Disordered" evidence="2">
    <location>
        <begin position="170"/>
        <end position="251"/>
    </location>
</feature>
<feature type="domain" description="RRM" evidence="3">
    <location>
        <begin position="19"/>
        <end position="100"/>
    </location>
</feature>
<evidence type="ECO:0000313" key="4">
    <source>
        <dbReference type="EMBL" id="PLW15879.1"/>
    </source>
</evidence>
<evidence type="ECO:0000313" key="6">
    <source>
        <dbReference type="EMBL" id="PLW56957.1"/>
    </source>
</evidence>
<dbReference type="SUPFAM" id="SSF54928">
    <property type="entry name" value="RNA-binding domain, RBD"/>
    <property type="match status" value="1"/>
</dbReference>